<dbReference type="InterPro" id="IPR009057">
    <property type="entry name" value="Homeodomain-like_sf"/>
</dbReference>
<dbReference type="Gene3D" id="1.10.357.10">
    <property type="entry name" value="Tetracycline Repressor, domain 2"/>
    <property type="match status" value="1"/>
</dbReference>
<reference evidence="6" key="1">
    <citation type="submission" date="2010-06" db="EMBL/GenBank/DDBJ databases">
        <authorList>
            <person name="Muzny D."/>
            <person name="Qin X."/>
            <person name="Buhay C."/>
            <person name="Dugan-Rocha S."/>
            <person name="Ding Y."/>
            <person name="Chen G."/>
            <person name="Hawes A."/>
            <person name="Holder M."/>
            <person name="Jhangiani S."/>
            <person name="Johnson A."/>
            <person name="Khan Z."/>
            <person name="Li Z."/>
            <person name="Liu W."/>
            <person name="Liu X."/>
            <person name="Perez L."/>
            <person name="Shen H."/>
            <person name="Wang Q."/>
            <person name="Watt J."/>
            <person name="Xi L."/>
            <person name="Xin Y."/>
            <person name="Zhou J."/>
            <person name="Deng J."/>
            <person name="Jiang H."/>
            <person name="Liu Y."/>
            <person name="Qu J."/>
            <person name="Song X.-Z."/>
            <person name="Zhang L."/>
            <person name="Villasana D."/>
            <person name="Johnson A."/>
            <person name="Liu J."/>
            <person name="Liyanage D."/>
            <person name="Lorensuhewa L."/>
            <person name="Robinson T."/>
            <person name="Song A."/>
            <person name="Song B.-B."/>
            <person name="Dinh H."/>
            <person name="Thornton R."/>
            <person name="Coyle M."/>
            <person name="Francisco L."/>
            <person name="Jackson L."/>
            <person name="Javaid M."/>
            <person name="Korchina V."/>
            <person name="Kovar C."/>
            <person name="Mata R."/>
            <person name="Mathew T."/>
            <person name="Ngo R."/>
            <person name="Nguyen L."/>
            <person name="Nguyen N."/>
            <person name="Okwuonu G."/>
            <person name="Ongeri F."/>
            <person name="Pham C."/>
            <person name="Simmons D."/>
            <person name="Wilczek-Boney K."/>
            <person name="Hale W."/>
            <person name="Jakkamsetti A."/>
            <person name="Pham P."/>
            <person name="Ruth R."/>
            <person name="San Lucas F."/>
            <person name="Warren J."/>
            <person name="Zhang J."/>
            <person name="Zhao Z."/>
            <person name="Zhou C."/>
            <person name="Zhu D."/>
            <person name="Lee S."/>
            <person name="Bess C."/>
            <person name="Blankenburg K."/>
            <person name="Forbes L."/>
            <person name="Fu Q."/>
            <person name="Gubbala S."/>
            <person name="Hirani K."/>
            <person name="Jayaseelan J.C."/>
            <person name="Lara F."/>
            <person name="Munidasa M."/>
            <person name="Palculict T."/>
            <person name="Patil S."/>
            <person name="Pu L.-L."/>
            <person name="Saada N."/>
            <person name="Tang L."/>
            <person name="Weissenberger G."/>
            <person name="Zhu Y."/>
            <person name="Hemphill L."/>
            <person name="Shang Y."/>
            <person name="Youmans B."/>
            <person name="Ayvaz T."/>
            <person name="Ross M."/>
            <person name="Santibanez J."/>
            <person name="Aqrawi P."/>
            <person name="Gross S."/>
            <person name="Joshi V."/>
            <person name="Fowler G."/>
            <person name="Nazareth L."/>
            <person name="Reid J."/>
            <person name="Worley K."/>
            <person name="Petrosino J."/>
            <person name="Highlander S."/>
            <person name="Gibbs R."/>
        </authorList>
    </citation>
    <scope>NUCLEOTIDE SEQUENCE [LARGE SCALE GENOMIC DNA]</scope>
    <source>
        <strain evidence="6">DSM 20601</strain>
    </source>
</reference>
<evidence type="ECO:0000256" key="4">
    <source>
        <dbReference type="PROSITE-ProRule" id="PRU00335"/>
    </source>
</evidence>
<feature type="domain" description="HTH tetR-type" evidence="5">
    <location>
        <begin position="9"/>
        <end position="69"/>
    </location>
</feature>
<evidence type="ECO:0000259" key="5">
    <source>
        <dbReference type="PROSITE" id="PS50977"/>
    </source>
</evidence>
<evidence type="ECO:0000313" key="7">
    <source>
        <dbReference type="Proteomes" id="UP000010119"/>
    </source>
</evidence>
<dbReference type="eggNOG" id="COG1309">
    <property type="taxonomic scope" value="Bacteria"/>
</dbReference>
<dbReference type="InterPro" id="IPR001647">
    <property type="entry name" value="HTH_TetR"/>
</dbReference>
<dbReference type="STRING" id="525367.HMPREF0556_10858"/>
<comment type="caution">
    <text evidence="6">The sequence shown here is derived from an EMBL/GenBank/DDBJ whole genome shotgun (WGS) entry which is preliminary data.</text>
</comment>
<dbReference type="HOGENOM" id="CLU_069356_43_2_9"/>
<dbReference type="Pfam" id="PF13305">
    <property type="entry name" value="TetR_C_33"/>
    <property type="match status" value="1"/>
</dbReference>
<dbReference type="Gene3D" id="1.10.10.60">
    <property type="entry name" value="Homeodomain-like"/>
    <property type="match status" value="1"/>
</dbReference>
<keyword evidence="3" id="KW-0804">Transcription</keyword>
<keyword evidence="7" id="KW-1185">Reference proteome</keyword>
<dbReference type="InterPro" id="IPR036271">
    <property type="entry name" value="Tet_transcr_reg_TetR-rel_C_sf"/>
</dbReference>
<keyword evidence="2 4" id="KW-0238">DNA-binding</keyword>
<dbReference type="SUPFAM" id="SSF46689">
    <property type="entry name" value="Homeodomain-like"/>
    <property type="match status" value="1"/>
</dbReference>
<dbReference type="GO" id="GO:0003677">
    <property type="term" value="F:DNA binding"/>
    <property type="evidence" value="ECO:0007669"/>
    <property type="project" value="UniProtKB-UniRule"/>
</dbReference>
<dbReference type="SUPFAM" id="SSF48498">
    <property type="entry name" value="Tetracyclin repressor-like, C-terminal domain"/>
    <property type="match status" value="1"/>
</dbReference>
<dbReference type="Proteomes" id="UP000010119">
    <property type="component" value="Unassembled WGS sequence"/>
</dbReference>
<gene>
    <name evidence="6" type="ORF">HMPREF0556_10858</name>
</gene>
<evidence type="ECO:0000313" key="6">
    <source>
        <dbReference type="EMBL" id="EFI84305.1"/>
    </source>
</evidence>
<dbReference type="AlphaFoldDB" id="D7UX97"/>
<evidence type="ECO:0000256" key="1">
    <source>
        <dbReference type="ARBA" id="ARBA00023015"/>
    </source>
</evidence>
<name>D7UX97_LISGR</name>
<protein>
    <submittedName>
        <fullName evidence="6">Transcriptional regulator, TetR family</fullName>
    </submittedName>
</protein>
<proteinExistence type="predicted"/>
<dbReference type="PROSITE" id="PS50977">
    <property type="entry name" value="HTH_TETR_2"/>
    <property type="match status" value="1"/>
</dbReference>
<evidence type="ECO:0000256" key="2">
    <source>
        <dbReference type="ARBA" id="ARBA00023125"/>
    </source>
</evidence>
<keyword evidence="1" id="KW-0805">Transcription regulation</keyword>
<dbReference type="InterPro" id="IPR025996">
    <property type="entry name" value="MT1864/Rv1816-like_C"/>
</dbReference>
<feature type="DNA-binding region" description="H-T-H motif" evidence="4">
    <location>
        <begin position="32"/>
        <end position="51"/>
    </location>
</feature>
<organism evidence="6 7">
    <name type="scientific">Listeria grayi DSM 20601</name>
    <dbReference type="NCBI Taxonomy" id="525367"/>
    <lineage>
        <taxon>Bacteria</taxon>
        <taxon>Bacillati</taxon>
        <taxon>Bacillota</taxon>
        <taxon>Bacilli</taxon>
        <taxon>Bacillales</taxon>
        <taxon>Listeriaceae</taxon>
        <taxon>Listeria</taxon>
    </lineage>
</organism>
<sequence>MRALAQKRNLTKAKIIDVTFELANEIGITHINFPKISERLNIKYPSLYNHFANIDVLKIAMTETFVANLNQQLIKSLLGKAGKDAIHTFAMTYRDIAFENRAGYELFINCPSFDNEQLTNQFLEMTYMIRQILVPYSLSEEETVHKSREFRSILHGYISLVFLGYFRHQLDHEESFERMIADYIQSLE</sequence>
<dbReference type="RefSeq" id="WP_003757964.1">
    <property type="nucleotide sequence ID" value="NZ_GL538353.1"/>
</dbReference>
<evidence type="ECO:0000256" key="3">
    <source>
        <dbReference type="ARBA" id="ARBA00023163"/>
    </source>
</evidence>
<accession>D7UX97</accession>
<dbReference type="EMBL" id="ACCR02000003">
    <property type="protein sequence ID" value="EFI84305.1"/>
    <property type="molecule type" value="Genomic_DNA"/>
</dbReference>